<protein>
    <recommendedName>
        <fullName evidence="3">SAP30-binding protein</fullName>
    </recommendedName>
</protein>
<dbReference type="PANTHER" id="PTHR13464:SF0">
    <property type="entry name" value="SAP30-BINDING PROTEIN"/>
    <property type="match status" value="1"/>
</dbReference>
<sequence length="347" mass="37858">MSLTKTDSTAAIASLVSYGGEDSEPDSEDENRASLGLVAYAGDEERLPTEVAEDSRDADVISDDEMPQIQGLAKVGDDAYLNASINSESAVALSESIRRSCSMDDGDVRLPPEPTGRCSKHLQDKISNFYKKRFNLNRIQARKDLRNPSIYEKLITYLHIDEQGSNFPSDVFNPHGWDESSYYEALAKVQKEDMAKREKEKKERTKVEFKMGMAKKSLSALAPTVTTTAGVATTTSTAVTTQPATTAVPLLSITTSHSLPATTSDEPERKRKSKWGVVPTDTIRPLLPLPTPIQPFPITMVTRPQVSMMSALVTNPVTMAPVIPAPTVTKTTVISSVGVLKKPKLDK</sequence>
<accession>A0A913ZQD8</accession>
<dbReference type="InterPro" id="IPR012479">
    <property type="entry name" value="SAP30BP"/>
</dbReference>
<name>A0A913ZQD8_PATMI</name>
<keyword evidence="2" id="KW-1185">Reference proteome</keyword>
<organism evidence="1 2">
    <name type="scientific">Patiria miniata</name>
    <name type="common">Bat star</name>
    <name type="synonym">Asterina miniata</name>
    <dbReference type="NCBI Taxonomy" id="46514"/>
    <lineage>
        <taxon>Eukaryota</taxon>
        <taxon>Metazoa</taxon>
        <taxon>Echinodermata</taxon>
        <taxon>Eleutherozoa</taxon>
        <taxon>Asterozoa</taxon>
        <taxon>Asteroidea</taxon>
        <taxon>Valvatacea</taxon>
        <taxon>Valvatida</taxon>
        <taxon>Asterinidae</taxon>
        <taxon>Patiria</taxon>
    </lineage>
</organism>
<evidence type="ECO:0000313" key="1">
    <source>
        <dbReference type="EnsemblMetazoa" id="XP_038053286.1"/>
    </source>
</evidence>
<dbReference type="PANTHER" id="PTHR13464">
    <property type="entry name" value="TRANSCRIPTIONAL REGULATOR PROTEIN HCNGP"/>
    <property type="match status" value="1"/>
</dbReference>
<dbReference type="OMA" id="DEMPQIQ"/>
<dbReference type="GeneID" id="119725784"/>
<dbReference type="EnsemblMetazoa" id="XM_038197358.1">
    <property type="protein sequence ID" value="XP_038053286.1"/>
    <property type="gene ID" value="LOC119725784"/>
</dbReference>
<dbReference type="AlphaFoldDB" id="A0A913ZQD8"/>
<dbReference type="Pfam" id="PF07818">
    <property type="entry name" value="HCNGP"/>
    <property type="match status" value="1"/>
</dbReference>
<dbReference type="OrthoDB" id="1714508at2759"/>
<dbReference type="GO" id="GO:0006355">
    <property type="term" value="P:regulation of DNA-templated transcription"/>
    <property type="evidence" value="ECO:0007669"/>
    <property type="project" value="InterPro"/>
</dbReference>
<dbReference type="GO" id="GO:0005634">
    <property type="term" value="C:nucleus"/>
    <property type="evidence" value="ECO:0007669"/>
    <property type="project" value="TreeGrafter"/>
</dbReference>
<reference evidence="1" key="1">
    <citation type="submission" date="2022-11" db="UniProtKB">
        <authorList>
            <consortium name="EnsemblMetazoa"/>
        </authorList>
    </citation>
    <scope>IDENTIFICATION</scope>
</reference>
<evidence type="ECO:0008006" key="3">
    <source>
        <dbReference type="Google" id="ProtNLM"/>
    </source>
</evidence>
<proteinExistence type="predicted"/>
<dbReference type="Proteomes" id="UP000887568">
    <property type="component" value="Unplaced"/>
</dbReference>
<evidence type="ECO:0000313" key="2">
    <source>
        <dbReference type="Proteomes" id="UP000887568"/>
    </source>
</evidence>
<dbReference type="RefSeq" id="XP_038053286.1">
    <property type="nucleotide sequence ID" value="XM_038197358.1"/>
</dbReference>